<proteinExistence type="predicted"/>
<dbReference type="Proteomes" id="UP001353858">
    <property type="component" value="Unassembled WGS sequence"/>
</dbReference>
<evidence type="ECO:0000313" key="1">
    <source>
        <dbReference type="EMBL" id="KAK4875711.1"/>
    </source>
</evidence>
<protein>
    <submittedName>
        <fullName evidence="1">Uncharacterized protein</fullName>
    </submittedName>
</protein>
<organism evidence="1 2">
    <name type="scientific">Aquatica leii</name>
    <dbReference type="NCBI Taxonomy" id="1421715"/>
    <lineage>
        <taxon>Eukaryota</taxon>
        <taxon>Metazoa</taxon>
        <taxon>Ecdysozoa</taxon>
        <taxon>Arthropoda</taxon>
        <taxon>Hexapoda</taxon>
        <taxon>Insecta</taxon>
        <taxon>Pterygota</taxon>
        <taxon>Neoptera</taxon>
        <taxon>Endopterygota</taxon>
        <taxon>Coleoptera</taxon>
        <taxon>Polyphaga</taxon>
        <taxon>Elateriformia</taxon>
        <taxon>Elateroidea</taxon>
        <taxon>Lampyridae</taxon>
        <taxon>Luciolinae</taxon>
        <taxon>Aquatica</taxon>
    </lineage>
</organism>
<evidence type="ECO:0000313" key="2">
    <source>
        <dbReference type="Proteomes" id="UP001353858"/>
    </source>
</evidence>
<name>A0AAN7P5H0_9COLE</name>
<gene>
    <name evidence="1" type="ORF">RN001_012133</name>
</gene>
<dbReference type="AlphaFoldDB" id="A0AAN7P5H0"/>
<comment type="caution">
    <text evidence="1">The sequence shown here is derived from an EMBL/GenBank/DDBJ whole genome shotgun (WGS) entry which is preliminary data.</text>
</comment>
<sequence length="227" mass="24581">MVRGMLRRQYREFIGLDVDGVDSMVVRAEVEVVEDRELVRDRVTKVKASGSGSSGDAEACATPCFTIVDGLDVDGVDSMVVRAEVEVVEDRELVRDRVTKVKASGSGSSGDAEACATPCFTIVDEPSDEWVGVGRDVCMERSCGLADEICDHRDVEFLVEPVCSEEPWGVCDHSEHLILEYLNSGGVGFGSVKPYWGCVGHGRTDDHLVNEKLVVDFEAAVAAQHGV</sequence>
<dbReference type="EMBL" id="JARPUR010000005">
    <property type="protein sequence ID" value="KAK4875711.1"/>
    <property type="molecule type" value="Genomic_DNA"/>
</dbReference>
<reference evidence="2" key="1">
    <citation type="submission" date="2023-01" db="EMBL/GenBank/DDBJ databases">
        <title>Key to firefly adult light organ development and bioluminescence: homeobox transcription factors regulate luciferase expression and transportation to peroxisome.</title>
        <authorList>
            <person name="Fu X."/>
        </authorList>
    </citation>
    <scope>NUCLEOTIDE SEQUENCE [LARGE SCALE GENOMIC DNA]</scope>
</reference>
<accession>A0AAN7P5H0</accession>
<keyword evidence="2" id="KW-1185">Reference proteome</keyword>